<evidence type="ECO:0000256" key="6">
    <source>
        <dbReference type="ARBA" id="ARBA00023136"/>
    </source>
</evidence>
<dbReference type="EMBL" id="JACXIY010000013">
    <property type="protein sequence ID" value="MBD2869038.1"/>
    <property type="molecule type" value="Genomic_DNA"/>
</dbReference>
<feature type="transmembrane region" description="Helical" evidence="7">
    <location>
        <begin position="253"/>
        <end position="279"/>
    </location>
</feature>
<keyword evidence="3" id="KW-1003">Cell membrane</keyword>
<comment type="caution">
    <text evidence="9">The sequence shown here is derived from an EMBL/GenBank/DDBJ whole genome shotgun (WGS) entry which is preliminary data.</text>
</comment>
<dbReference type="PANTHER" id="PTHR43163:SF6">
    <property type="entry name" value="DIPEPTIDE TRANSPORT SYSTEM PERMEASE PROTEIN DPPB-RELATED"/>
    <property type="match status" value="1"/>
</dbReference>
<feature type="domain" description="ABC transmembrane type-1" evidence="8">
    <location>
        <begin position="109"/>
        <end position="322"/>
    </location>
</feature>
<dbReference type="AlphaFoldDB" id="A0A927CJ43"/>
<dbReference type="Pfam" id="PF19300">
    <property type="entry name" value="BPD_transp_1_N"/>
    <property type="match status" value="1"/>
</dbReference>
<evidence type="ECO:0000313" key="9">
    <source>
        <dbReference type="EMBL" id="MBD2869038.1"/>
    </source>
</evidence>
<evidence type="ECO:0000256" key="7">
    <source>
        <dbReference type="RuleBase" id="RU363032"/>
    </source>
</evidence>
<evidence type="ECO:0000256" key="3">
    <source>
        <dbReference type="ARBA" id="ARBA00022475"/>
    </source>
</evidence>
<dbReference type="CDD" id="cd06261">
    <property type="entry name" value="TM_PBP2"/>
    <property type="match status" value="1"/>
</dbReference>
<proteinExistence type="inferred from homology"/>
<feature type="transmembrane region" description="Helical" evidence="7">
    <location>
        <begin position="111"/>
        <end position="136"/>
    </location>
</feature>
<dbReference type="InterPro" id="IPR000515">
    <property type="entry name" value="MetI-like"/>
</dbReference>
<accession>A0A927CJ43</accession>
<comment type="similarity">
    <text evidence="7">Belongs to the binding-protein-dependent transport system permease family.</text>
</comment>
<keyword evidence="4 7" id="KW-0812">Transmembrane</keyword>
<gene>
    <name evidence="9" type="ORF">IDH41_10645</name>
</gene>
<evidence type="ECO:0000259" key="8">
    <source>
        <dbReference type="PROSITE" id="PS50928"/>
    </source>
</evidence>
<dbReference type="InterPro" id="IPR045621">
    <property type="entry name" value="BPD_transp_1_N"/>
</dbReference>
<evidence type="ECO:0000256" key="5">
    <source>
        <dbReference type="ARBA" id="ARBA00022989"/>
    </source>
</evidence>
<evidence type="ECO:0000313" key="10">
    <source>
        <dbReference type="Proteomes" id="UP000632125"/>
    </source>
</evidence>
<keyword evidence="10" id="KW-1185">Reference proteome</keyword>
<name>A0A927CJ43_9BACL</name>
<keyword evidence="6 7" id="KW-0472">Membrane</keyword>
<dbReference type="Gene3D" id="1.10.3720.10">
    <property type="entry name" value="MetI-like"/>
    <property type="match status" value="1"/>
</dbReference>
<evidence type="ECO:0000256" key="4">
    <source>
        <dbReference type="ARBA" id="ARBA00022692"/>
    </source>
</evidence>
<feature type="transmembrane region" description="Helical" evidence="7">
    <location>
        <begin position="7"/>
        <end position="28"/>
    </location>
</feature>
<organism evidence="9 10">
    <name type="scientific">Paenibacillus arenilitoris</name>
    <dbReference type="NCBI Taxonomy" id="2772299"/>
    <lineage>
        <taxon>Bacteria</taxon>
        <taxon>Bacillati</taxon>
        <taxon>Bacillota</taxon>
        <taxon>Bacilli</taxon>
        <taxon>Bacillales</taxon>
        <taxon>Paenibacillaceae</taxon>
        <taxon>Paenibacillus</taxon>
    </lineage>
</organism>
<reference evidence="9" key="1">
    <citation type="submission" date="2020-09" db="EMBL/GenBank/DDBJ databases">
        <title>A novel bacterium of genus Paenibacillus, isolated from South China Sea.</title>
        <authorList>
            <person name="Huang H."/>
            <person name="Mo K."/>
            <person name="Hu Y."/>
        </authorList>
    </citation>
    <scope>NUCLEOTIDE SEQUENCE</scope>
    <source>
        <strain evidence="9">IB182493</strain>
    </source>
</reference>
<dbReference type="GO" id="GO:0055085">
    <property type="term" value="P:transmembrane transport"/>
    <property type="evidence" value="ECO:0007669"/>
    <property type="project" value="InterPro"/>
</dbReference>
<dbReference type="PANTHER" id="PTHR43163">
    <property type="entry name" value="DIPEPTIDE TRANSPORT SYSTEM PERMEASE PROTEIN DPPB-RELATED"/>
    <property type="match status" value="1"/>
</dbReference>
<feature type="transmembrane region" description="Helical" evidence="7">
    <location>
        <begin position="299"/>
        <end position="322"/>
    </location>
</feature>
<dbReference type="GO" id="GO:0005886">
    <property type="term" value="C:plasma membrane"/>
    <property type="evidence" value="ECO:0007669"/>
    <property type="project" value="UniProtKB-SubCell"/>
</dbReference>
<dbReference type="PROSITE" id="PS50928">
    <property type="entry name" value="ABC_TM1"/>
    <property type="match status" value="1"/>
</dbReference>
<dbReference type="RefSeq" id="WP_190860816.1">
    <property type="nucleotide sequence ID" value="NZ_JACXIY010000013.1"/>
</dbReference>
<evidence type="ECO:0000256" key="2">
    <source>
        <dbReference type="ARBA" id="ARBA00022448"/>
    </source>
</evidence>
<keyword evidence="2 7" id="KW-0813">Transport</keyword>
<dbReference type="Proteomes" id="UP000632125">
    <property type="component" value="Unassembled WGS sequence"/>
</dbReference>
<keyword evidence="5 7" id="KW-1133">Transmembrane helix</keyword>
<feature type="transmembrane region" description="Helical" evidence="7">
    <location>
        <begin position="196"/>
        <end position="216"/>
    </location>
</feature>
<evidence type="ECO:0000256" key="1">
    <source>
        <dbReference type="ARBA" id="ARBA00004651"/>
    </source>
</evidence>
<dbReference type="InterPro" id="IPR035906">
    <property type="entry name" value="MetI-like_sf"/>
</dbReference>
<feature type="transmembrane region" description="Helical" evidence="7">
    <location>
        <begin position="156"/>
        <end position="176"/>
    </location>
</feature>
<comment type="subcellular location">
    <subcellularLocation>
        <location evidence="1 7">Cell membrane</location>
        <topology evidence="1 7">Multi-pass membrane protein</topology>
    </subcellularLocation>
</comment>
<dbReference type="Pfam" id="PF00528">
    <property type="entry name" value="BPD_transp_1"/>
    <property type="match status" value="1"/>
</dbReference>
<dbReference type="SUPFAM" id="SSF161098">
    <property type="entry name" value="MetI-like"/>
    <property type="match status" value="1"/>
</dbReference>
<protein>
    <submittedName>
        <fullName evidence="9">ABC transporter permease</fullName>
    </submittedName>
</protein>
<sequence length="332" mass="37015">MGFYKFLLTRLLTFILVVFIGITTVFFVPRFMPSDPVEAMIGKMTANQAFMEPEAIVTLRETLNESFGLEGSVLQQYFGFVKRVILTQDFGPSLASYPIPVNELIARALPWTMGLLLISTLIAWLIGNVVGLLAGFRKDKAYSKALEGVSIVIYPIPYYILSLILIMLLSYIFPIFPLTATFQGEGFTWEHIRSIVYNSILPALSMILVGTGWWVISMKTLSSGIAEEDYVQFARLKGLSERKIMTKYVLPNAALPQVTMLALQVGSIFNGALITEILFGYPGIGTLIYQGILQADYNLIMGTITISIVAVAGATFIVDFLYPFFDPRVRYK</sequence>